<feature type="repeat" description="ANK" evidence="3">
    <location>
        <begin position="515"/>
        <end position="547"/>
    </location>
</feature>
<dbReference type="Pfam" id="PF00023">
    <property type="entry name" value="Ank"/>
    <property type="match status" value="1"/>
</dbReference>
<dbReference type="InterPro" id="IPR036770">
    <property type="entry name" value="Ankyrin_rpt-contain_sf"/>
</dbReference>
<dbReference type="SMART" id="SM00248">
    <property type="entry name" value="ANK"/>
    <property type="match status" value="7"/>
</dbReference>
<evidence type="ECO:0000256" key="1">
    <source>
        <dbReference type="ARBA" id="ARBA00022737"/>
    </source>
</evidence>
<feature type="repeat" description="ANK" evidence="3">
    <location>
        <begin position="410"/>
        <end position="442"/>
    </location>
</feature>
<proteinExistence type="predicted"/>
<feature type="repeat" description="ANK" evidence="3">
    <location>
        <begin position="548"/>
        <end position="580"/>
    </location>
</feature>
<evidence type="ECO:0000313" key="4">
    <source>
        <dbReference type="EMBL" id="KAF2224518.1"/>
    </source>
</evidence>
<gene>
    <name evidence="4" type="ORF">BDZ85DRAFT_318442</name>
</gene>
<name>A0A6A6GFR8_9PEZI</name>
<dbReference type="Proteomes" id="UP000799538">
    <property type="component" value="Unassembled WGS sequence"/>
</dbReference>
<dbReference type="Gene3D" id="1.25.40.20">
    <property type="entry name" value="Ankyrin repeat-containing domain"/>
    <property type="match status" value="3"/>
</dbReference>
<reference evidence="5" key="1">
    <citation type="journal article" date="2020" name="Stud. Mycol.">
        <title>101 Dothideomycetes genomes: A test case for predicting lifestyles and emergence of pathogens.</title>
        <authorList>
            <person name="Haridas S."/>
            <person name="Albert R."/>
            <person name="Binder M."/>
            <person name="Bloem J."/>
            <person name="LaButti K."/>
            <person name="Salamov A."/>
            <person name="Andreopoulos B."/>
            <person name="Baker S."/>
            <person name="Barry K."/>
            <person name="Bills G."/>
            <person name="Bluhm B."/>
            <person name="Cannon C."/>
            <person name="Castanera R."/>
            <person name="Culley D."/>
            <person name="Daum C."/>
            <person name="Ezra D."/>
            <person name="Gonzalez J."/>
            <person name="Henrissat B."/>
            <person name="Kuo A."/>
            <person name="Liang C."/>
            <person name="Lipzen A."/>
            <person name="Lutzoni F."/>
            <person name="Magnuson J."/>
            <person name="Mondo S."/>
            <person name="Nolan M."/>
            <person name="Ohm R."/>
            <person name="Pangilinan J."/>
            <person name="Park H.-J."/>
            <person name="Ramirez L."/>
            <person name="Alfaro M."/>
            <person name="Sun H."/>
            <person name="Tritt A."/>
            <person name="Yoshinaga Y."/>
            <person name="Zwiers L.-H."/>
            <person name="Turgeon B."/>
            <person name="Goodwin S."/>
            <person name="Spatafora J."/>
            <person name="Crous P."/>
            <person name="Grigoriev I."/>
        </authorList>
    </citation>
    <scope>NUCLEOTIDE SEQUENCE [LARGE SCALE GENOMIC DNA]</scope>
    <source>
        <strain evidence="5">CECT 20119</strain>
    </source>
</reference>
<dbReference type="SUPFAM" id="SSF48403">
    <property type="entry name" value="Ankyrin repeat"/>
    <property type="match status" value="1"/>
</dbReference>
<protein>
    <submittedName>
        <fullName evidence="4">Ankyrin repeat-containing domain protein</fullName>
    </submittedName>
</protein>
<dbReference type="AlphaFoldDB" id="A0A6A6GFR8"/>
<dbReference type="PANTHER" id="PTHR24166:SF48">
    <property type="entry name" value="PROTEIN VAPYRIN"/>
    <property type="match status" value="1"/>
</dbReference>
<feature type="repeat" description="ANK" evidence="3">
    <location>
        <begin position="616"/>
        <end position="648"/>
    </location>
</feature>
<organism evidence="4 5">
    <name type="scientific">Elsinoe ampelina</name>
    <dbReference type="NCBI Taxonomy" id="302913"/>
    <lineage>
        <taxon>Eukaryota</taxon>
        <taxon>Fungi</taxon>
        <taxon>Dikarya</taxon>
        <taxon>Ascomycota</taxon>
        <taxon>Pezizomycotina</taxon>
        <taxon>Dothideomycetes</taxon>
        <taxon>Dothideomycetidae</taxon>
        <taxon>Myriangiales</taxon>
        <taxon>Elsinoaceae</taxon>
        <taxon>Elsinoe</taxon>
    </lineage>
</organism>
<dbReference type="PROSITE" id="PS50088">
    <property type="entry name" value="ANK_REPEAT"/>
    <property type="match status" value="5"/>
</dbReference>
<keyword evidence="1" id="KW-0677">Repeat</keyword>
<keyword evidence="2 3" id="KW-0040">ANK repeat</keyword>
<evidence type="ECO:0000256" key="3">
    <source>
        <dbReference type="PROSITE-ProRule" id="PRU00023"/>
    </source>
</evidence>
<evidence type="ECO:0000256" key="2">
    <source>
        <dbReference type="ARBA" id="ARBA00023043"/>
    </source>
</evidence>
<feature type="repeat" description="ANK" evidence="3">
    <location>
        <begin position="582"/>
        <end position="615"/>
    </location>
</feature>
<keyword evidence="5" id="KW-1185">Reference proteome</keyword>
<dbReference type="Pfam" id="PF12796">
    <property type="entry name" value="Ank_2"/>
    <property type="match status" value="2"/>
</dbReference>
<dbReference type="PROSITE" id="PS50297">
    <property type="entry name" value="ANK_REP_REGION"/>
    <property type="match status" value="5"/>
</dbReference>
<sequence length="795" mass="88302">MADPLSIATGVVAFIGAANALASTIKKLHRVRHAHTSIKALEDEMRALRDYVESIRQLLDAHGHLMMQQDPMEKHLNRAHAKVNEVNMTLLGLLKDSSHKTVRTSTWLHWDSQLSRMRQELRDVRVEIGNRLSVFNASAASRTSLQVETLAMEGRLMQDDNLRALALIQRCIIEQRPAIAMEIESQLAKLRDDLKSLDSGSSGARPYPPSPLRRLSEPPLRRRLALCDRSIGLSCQRRSSSDDAVFKMELAPTLQTSKSGLSTQENELGTVTQASNYDHAESCKTPCNCQCHRNTRLKSPDILQQLLGQVSIGYAGITYLTAPCNERSCSRHQKARVRVQYQFPMWSYVQGFLTLVSQSSGVRGPEKSLRLSRIRPGLDEVFIQVQNGNLPRLKQLFLEGRGSLFDASDTGWTLLHYATVAKQLEVIKFLKDAGADPHAEADRRETPFDVAWNRILSGSLDQESELHLREVFNDSHGLDHRQFTVLHKIVLGLIHKDLRAELDASTAMIDVVDGTGYTALAWASARGDLHATSLLLEYGASSSTTTDMHELPIHLASQTGSLQVAQALVDASANVNARVWQTHMTPLHFAAEYQNSAGMIQGLVAIGAQIEARDWKGWTPLHWASWRGHTKSLQALLDLGADPNEETDDGSSAVLLAVANNSHECLDRLIRSGSDCCVVRNSGWNLLHYAAVGGTSETLRCLNSGTLFGINIETAKTLDTEQTVQDMYEARMQGMLNEASGRHCEQRWETAWEDLMDNVRGLTPVLKICTIEGSDNEEEEDDLFADAVAFHDDNE</sequence>
<dbReference type="OrthoDB" id="341259at2759"/>
<accession>A0A6A6GFR8</accession>
<dbReference type="InterPro" id="IPR002110">
    <property type="entry name" value="Ankyrin_rpt"/>
</dbReference>
<dbReference type="InterPro" id="IPR050889">
    <property type="entry name" value="Dendritic_Spine_Reg/Scaffold"/>
</dbReference>
<dbReference type="EMBL" id="ML992505">
    <property type="protein sequence ID" value="KAF2224518.1"/>
    <property type="molecule type" value="Genomic_DNA"/>
</dbReference>
<evidence type="ECO:0000313" key="5">
    <source>
        <dbReference type="Proteomes" id="UP000799538"/>
    </source>
</evidence>
<dbReference type="PANTHER" id="PTHR24166">
    <property type="entry name" value="ROLLING PEBBLES, ISOFORM B"/>
    <property type="match status" value="1"/>
</dbReference>